<accession>R0F028</accession>
<evidence type="ECO:0000256" key="3">
    <source>
        <dbReference type="ARBA" id="ARBA00022771"/>
    </source>
</evidence>
<dbReference type="PANTHER" id="PTHR32410:SF153">
    <property type="entry name" value="CHP-RICH ZINC FINGER PROTEIN-LIKE-RELATED"/>
    <property type="match status" value="1"/>
</dbReference>
<sequence>MSSVGVFRKAEIDGKSFLVHTLRQADEPTSSREVLAMDSHGDDLPLFLCPTVRVEFHILNLRKDDDGNEFDELHPYTCLPHFPSKGESLHDCDDDYHIISSCKLPVVPLFPSSDDKEPEYYRSKCGACGSKNMLCADYYVCRYCYQKFHKECVESPLEIIHPSHPFHPLRLYSCPFTNKKGGFLWFPTCICCEVSLSQMFYHCTACNFSMHPICAMKPVPFVVHHPKSHPHPLTFFPTQASTVCHICASIKEFDPTYICIQCVFVIHEGCMGFPHVIRISRHHHRISFTSSLPPGMLLSCGVCRQQVDNNYAAYSCNKCDAYFVHSKCALHPMVWDGKELEGVPEEDDEIDDGEPFQRIAEGIIRHPFHKHHLRLEIFRAYDENIYCGGCSLPIYQGQFYLCMECNFILHESCANAPRMKRHPLYPMPLTLKFTRMKDLFNPGGIIRCTGCQRFVSGFYYDALSSIKGSIKLDLRCASTVEPVRYPGHKHDLFMPWDQHEGTQCQACKEECEDSKFVCMECDYTICFRCITVPYWVRYKHDSHWLTLCDEEEPSDQPDWCEICEGKIEEGTKIFEEGNLEEKTLIWDRKKPKSERRFYKCSSDCCTNLHVECLVGVDVYMKSGKIVKDGVAFLPGFHRQSRSFRKNMDVQIRLNGSLSRPICDQCYCRCPFPIYFIGHDRTFCSWRCTQNARYW</sequence>
<dbReference type="InterPro" id="IPR046349">
    <property type="entry name" value="C1-like_sf"/>
</dbReference>
<evidence type="ECO:0000256" key="2">
    <source>
        <dbReference type="ARBA" id="ARBA00022737"/>
    </source>
</evidence>
<protein>
    <recommendedName>
        <fullName evidence="5">Phorbol-ester/DAG-type domain-containing protein</fullName>
    </recommendedName>
</protein>
<dbReference type="Pfam" id="PF22926">
    <property type="entry name" value="C1-like_CT"/>
    <property type="match status" value="1"/>
</dbReference>
<dbReference type="KEGG" id="crb:17876341"/>
<dbReference type="EMBL" id="KB870812">
    <property type="protein sequence ID" value="EOA14922.1"/>
    <property type="molecule type" value="Genomic_DNA"/>
</dbReference>
<evidence type="ECO:0000256" key="1">
    <source>
        <dbReference type="ARBA" id="ARBA00022723"/>
    </source>
</evidence>
<dbReference type="GO" id="GO:0008270">
    <property type="term" value="F:zinc ion binding"/>
    <property type="evidence" value="ECO:0007669"/>
    <property type="project" value="UniProtKB-KW"/>
</dbReference>
<keyword evidence="7" id="KW-1185">Reference proteome</keyword>
<dbReference type="SMART" id="SM00249">
    <property type="entry name" value="PHD"/>
    <property type="match status" value="2"/>
</dbReference>
<evidence type="ECO:0000256" key="4">
    <source>
        <dbReference type="ARBA" id="ARBA00022833"/>
    </source>
</evidence>
<keyword evidence="3" id="KW-0863">Zinc-finger</keyword>
<evidence type="ECO:0000313" key="7">
    <source>
        <dbReference type="Proteomes" id="UP000029121"/>
    </source>
</evidence>
<dbReference type="InterPro" id="IPR053192">
    <property type="entry name" value="Vacuole_Formation_Reg"/>
</dbReference>
<dbReference type="AlphaFoldDB" id="R0F028"/>
<proteinExistence type="predicted"/>
<keyword evidence="4" id="KW-0862">Zinc</keyword>
<keyword evidence="2" id="KW-0677">Repeat</keyword>
<feature type="domain" description="Phorbol-ester/DAG-type" evidence="5">
    <location>
        <begin position="370"/>
        <end position="421"/>
    </location>
</feature>
<dbReference type="PROSITE" id="PS50081">
    <property type="entry name" value="ZF_DAG_PE_2"/>
    <property type="match status" value="1"/>
</dbReference>
<dbReference type="Proteomes" id="UP000029121">
    <property type="component" value="Unassembled WGS sequence"/>
</dbReference>
<dbReference type="OrthoDB" id="1744448at2759"/>
<dbReference type="SUPFAM" id="SSF57889">
    <property type="entry name" value="Cysteine-rich domain"/>
    <property type="match status" value="4"/>
</dbReference>
<reference evidence="7" key="1">
    <citation type="journal article" date="2013" name="Nat. Genet.">
        <title>The Capsella rubella genome and the genomic consequences of rapid mating system evolution.</title>
        <authorList>
            <person name="Slotte T."/>
            <person name="Hazzouri K.M."/>
            <person name="Agren J.A."/>
            <person name="Koenig D."/>
            <person name="Maumus F."/>
            <person name="Guo Y.L."/>
            <person name="Steige K."/>
            <person name="Platts A.E."/>
            <person name="Escobar J.S."/>
            <person name="Newman L.K."/>
            <person name="Wang W."/>
            <person name="Mandakova T."/>
            <person name="Vello E."/>
            <person name="Smith L.M."/>
            <person name="Henz S.R."/>
            <person name="Steffen J."/>
            <person name="Takuno S."/>
            <person name="Brandvain Y."/>
            <person name="Coop G."/>
            <person name="Andolfatto P."/>
            <person name="Hu T.T."/>
            <person name="Blanchette M."/>
            <person name="Clark R.M."/>
            <person name="Quesneville H."/>
            <person name="Nordborg M."/>
            <person name="Gaut B.S."/>
            <person name="Lysak M.A."/>
            <person name="Jenkins J."/>
            <person name="Grimwood J."/>
            <person name="Chapman J."/>
            <person name="Prochnik S."/>
            <person name="Shu S."/>
            <person name="Rokhsar D."/>
            <person name="Schmutz J."/>
            <person name="Weigel D."/>
            <person name="Wright S.I."/>
        </authorList>
    </citation>
    <scope>NUCLEOTIDE SEQUENCE [LARGE SCALE GENOMIC DNA]</scope>
    <source>
        <strain evidence="7">cv. Monte Gargano</strain>
    </source>
</reference>
<keyword evidence="1" id="KW-0479">Metal-binding</keyword>
<organism evidence="6 7">
    <name type="scientific">Capsella rubella</name>
    <dbReference type="NCBI Taxonomy" id="81985"/>
    <lineage>
        <taxon>Eukaryota</taxon>
        <taxon>Viridiplantae</taxon>
        <taxon>Streptophyta</taxon>
        <taxon>Embryophyta</taxon>
        <taxon>Tracheophyta</taxon>
        <taxon>Spermatophyta</taxon>
        <taxon>Magnoliopsida</taxon>
        <taxon>eudicotyledons</taxon>
        <taxon>Gunneridae</taxon>
        <taxon>Pentapetalae</taxon>
        <taxon>rosids</taxon>
        <taxon>malvids</taxon>
        <taxon>Brassicales</taxon>
        <taxon>Brassicaceae</taxon>
        <taxon>Camelineae</taxon>
        <taxon>Capsella</taxon>
    </lineage>
</organism>
<dbReference type="InterPro" id="IPR001965">
    <property type="entry name" value="Znf_PHD"/>
</dbReference>
<name>R0F028_9BRAS</name>
<dbReference type="InterPro" id="IPR054483">
    <property type="entry name" value="DC1-like_CT"/>
</dbReference>
<dbReference type="eggNOG" id="ENOG502SFKZ">
    <property type="taxonomic scope" value="Eukaryota"/>
</dbReference>
<dbReference type="Pfam" id="PF03107">
    <property type="entry name" value="C1_2"/>
    <property type="match status" value="4"/>
</dbReference>
<gene>
    <name evidence="6" type="ORF">CARUB_v10028263mg</name>
</gene>
<evidence type="ECO:0000259" key="5">
    <source>
        <dbReference type="PROSITE" id="PS50081"/>
    </source>
</evidence>
<dbReference type="InterPro" id="IPR004146">
    <property type="entry name" value="DC1"/>
</dbReference>
<dbReference type="PANTHER" id="PTHR32410">
    <property type="entry name" value="CYSTEINE/HISTIDINE-RICH C1 DOMAIN FAMILY PROTEIN"/>
    <property type="match status" value="1"/>
</dbReference>
<evidence type="ECO:0000313" key="6">
    <source>
        <dbReference type="EMBL" id="EOA14922.1"/>
    </source>
</evidence>
<dbReference type="InterPro" id="IPR002219">
    <property type="entry name" value="PKC_DAG/PE"/>
</dbReference>